<proteinExistence type="predicted"/>
<reference evidence="1" key="1">
    <citation type="journal article" date="2021" name="PeerJ">
        <title>Extensive microbial diversity within the chicken gut microbiome revealed by metagenomics and culture.</title>
        <authorList>
            <person name="Gilroy R."/>
            <person name="Ravi A."/>
            <person name="Getino M."/>
            <person name="Pursley I."/>
            <person name="Horton D.L."/>
            <person name="Alikhan N.F."/>
            <person name="Baker D."/>
            <person name="Gharbi K."/>
            <person name="Hall N."/>
            <person name="Watson M."/>
            <person name="Adriaenssens E.M."/>
            <person name="Foster-Nyarko E."/>
            <person name="Jarju S."/>
            <person name="Secka A."/>
            <person name="Antonio M."/>
            <person name="Oren A."/>
            <person name="Chaudhuri R.R."/>
            <person name="La Ragione R."/>
            <person name="Hildebrand F."/>
            <person name="Pallen M.J."/>
        </authorList>
    </citation>
    <scope>NUCLEOTIDE SEQUENCE</scope>
    <source>
        <strain evidence="1">ChiGjej2B2-7701</strain>
    </source>
</reference>
<protein>
    <recommendedName>
        <fullName evidence="3">SnoaL-like domain-containing protein</fullName>
    </recommendedName>
</protein>
<dbReference type="AlphaFoldDB" id="A0A921LQU5"/>
<evidence type="ECO:0000313" key="2">
    <source>
        <dbReference type="Proteomes" id="UP000746751"/>
    </source>
</evidence>
<evidence type="ECO:0000313" key="1">
    <source>
        <dbReference type="EMBL" id="HJG30357.1"/>
    </source>
</evidence>
<accession>A0A921LQU5</accession>
<sequence length="136" mass="15608">MRVPLAHRSPTEMTSAFVHALWEGDGLDWLVGATAEDFIWIALAEEESCLDRAQAQEVYLARRDSFRGFKIVEECFEETVPSGPLRVVAGKIELEDDYQDEAPCMHTEYVTAVLHWEEDCREFVHLHTSISKPLRK</sequence>
<reference evidence="1" key="2">
    <citation type="submission" date="2021-09" db="EMBL/GenBank/DDBJ databases">
        <authorList>
            <person name="Gilroy R."/>
        </authorList>
    </citation>
    <scope>NUCLEOTIDE SEQUENCE</scope>
    <source>
        <strain evidence="1">ChiGjej2B2-7701</strain>
    </source>
</reference>
<gene>
    <name evidence="1" type="ORF">K8U80_03055</name>
</gene>
<dbReference type="Proteomes" id="UP000746751">
    <property type="component" value="Unassembled WGS sequence"/>
</dbReference>
<evidence type="ECO:0008006" key="3">
    <source>
        <dbReference type="Google" id="ProtNLM"/>
    </source>
</evidence>
<dbReference type="EMBL" id="DYVF01000022">
    <property type="protein sequence ID" value="HJG30357.1"/>
    <property type="molecule type" value="Genomic_DNA"/>
</dbReference>
<name>A0A921LQU5_9ACTN</name>
<comment type="caution">
    <text evidence="1">The sequence shown here is derived from an EMBL/GenBank/DDBJ whole genome shotgun (WGS) entry which is preliminary data.</text>
</comment>
<organism evidence="1 2">
    <name type="scientific">Collinsella ihumii</name>
    <dbReference type="NCBI Taxonomy" id="1720204"/>
    <lineage>
        <taxon>Bacteria</taxon>
        <taxon>Bacillati</taxon>
        <taxon>Actinomycetota</taxon>
        <taxon>Coriobacteriia</taxon>
        <taxon>Coriobacteriales</taxon>
        <taxon>Coriobacteriaceae</taxon>
        <taxon>Collinsella</taxon>
    </lineage>
</organism>